<feature type="transmembrane region" description="Helical" evidence="2">
    <location>
        <begin position="41"/>
        <end position="63"/>
    </location>
</feature>
<organism evidence="3 4">
    <name type="scientific">Multifurca ochricompacta</name>
    <dbReference type="NCBI Taxonomy" id="376703"/>
    <lineage>
        <taxon>Eukaryota</taxon>
        <taxon>Fungi</taxon>
        <taxon>Dikarya</taxon>
        <taxon>Basidiomycota</taxon>
        <taxon>Agaricomycotina</taxon>
        <taxon>Agaricomycetes</taxon>
        <taxon>Russulales</taxon>
        <taxon>Russulaceae</taxon>
        <taxon>Multifurca</taxon>
    </lineage>
</organism>
<comment type="caution">
    <text evidence="3">The sequence shown here is derived from an EMBL/GenBank/DDBJ whole genome shotgun (WGS) entry which is preliminary data.</text>
</comment>
<dbReference type="EMBL" id="WTXG01000031">
    <property type="protein sequence ID" value="KAI0298021.1"/>
    <property type="molecule type" value="Genomic_DNA"/>
</dbReference>
<sequence length="116" mass="13442">MFSQSHSSEEDNILSTSLTNSNKKRRVQNQRACDRCRQKKSLYLSPPPLSSSILTLSLLFFFPPTSFSFFPPSPLLFDLVRCMHISLFVHSILSLISSRRWDPLRIKMLTLHIVCR</sequence>
<evidence type="ECO:0000256" key="1">
    <source>
        <dbReference type="SAM" id="MobiDB-lite"/>
    </source>
</evidence>
<accession>A0AAD4M2J1</accession>
<reference evidence="3" key="1">
    <citation type="journal article" date="2022" name="New Phytol.">
        <title>Evolutionary transition to the ectomycorrhizal habit in the genomes of a hyperdiverse lineage of mushroom-forming fungi.</title>
        <authorList>
            <person name="Looney B."/>
            <person name="Miyauchi S."/>
            <person name="Morin E."/>
            <person name="Drula E."/>
            <person name="Courty P.E."/>
            <person name="Kohler A."/>
            <person name="Kuo A."/>
            <person name="LaButti K."/>
            <person name="Pangilinan J."/>
            <person name="Lipzen A."/>
            <person name="Riley R."/>
            <person name="Andreopoulos W."/>
            <person name="He G."/>
            <person name="Johnson J."/>
            <person name="Nolan M."/>
            <person name="Tritt A."/>
            <person name="Barry K.W."/>
            <person name="Grigoriev I.V."/>
            <person name="Nagy L.G."/>
            <person name="Hibbett D."/>
            <person name="Henrissat B."/>
            <person name="Matheny P.B."/>
            <person name="Labbe J."/>
            <person name="Martin F.M."/>
        </authorList>
    </citation>
    <scope>NUCLEOTIDE SEQUENCE</scope>
    <source>
        <strain evidence="3">BPL690</strain>
    </source>
</reference>
<protein>
    <submittedName>
        <fullName evidence="3">Uncharacterized protein</fullName>
    </submittedName>
</protein>
<keyword evidence="2" id="KW-0812">Transmembrane</keyword>
<keyword evidence="2" id="KW-0472">Membrane</keyword>
<proteinExistence type="predicted"/>
<gene>
    <name evidence="3" type="ORF">B0F90DRAFT_836791</name>
</gene>
<evidence type="ECO:0000256" key="2">
    <source>
        <dbReference type="SAM" id="Phobius"/>
    </source>
</evidence>
<keyword evidence="2" id="KW-1133">Transmembrane helix</keyword>
<evidence type="ECO:0000313" key="3">
    <source>
        <dbReference type="EMBL" id="KAI0298021.1"/>
    </source>
</evidence>
<feature type="transmembrane region" description="Helical" evidence="2">
    <location>
        <begin position="75"/>
        <end position="96"/>
    </location>
</feature>
<dbReference type="Proteomes" id="UP001203297">
    <property type="component" value="Unassembled WGS sequence"/>
</dbReference>
<name>A0AAD4M2J1_9AGAM</name>
<feature type="region of interest" description="Disordered" evidence="1">
    <location>
        <begin position="1"/>
        <end position="31"/>
    </location>
</feature>
<keyword evidence="4" id="KW-1185">Reference proteome</keyword>
<evidence type="ECO:0000313" key="4">
    <source>
        <dbReference type="Proteomes" id="UP001203297"/>
    </source>
</evidence>
<dbReference type="AlphaFoldDB" id="A0AAD4M2J1"/>